<comment type="cofactor">
    <cofactor evidence="1">
        <name>pyridoxal 5'-phosphate</name>
        <dbReference type="ChEBI" id="CHEBI:597326"/>
    </cofactor>
</comment>
<dbReference type="InterPro" id="IPR029066">
    <property type="entry name" value="PLP-binding_barrel"/>
</dbReference>
<sequence length="428" mass="47477">MKSTEYIESLPTSTHISRLGAHWIGSVNLERIVNYAGTPVFIYSAAQLTKNARRVKAAAGEAGLGDRLSIFVPFFPNANPHILRPLQDEGVGILLQMPNEHEIVTKFGYSNFIVSPGHVSNEEISFWGQHGYPTFLASLDEITFALQQKAKTISVRIDSLGSDKPGIKVDQLADLAQMLKAHDRTLECFEVYCGSGNSLDDMIDIARQIFRMFLDHFSTAKSINFAGGHGFKYEGWDDQIKHFDWLTYFKAIRVLAAEMGIPDYVNFLIEPARDILADTGVLLVGVKRDIVKHSNGSIVVTDGSRMLMPSAQLRNRSHNTVFLDDTFREIFHGEDAVTCKIRGRSLLRNDYILPGEAVAPNSVVAGGYLLIFDVGAYCATQHMEFLNVPPAGEVVVSIDSSMHLVTKPGHPLDKWRNLLPEHQPIPVG</sequence>
<dbReference type="Gene3D" id="3.20.20.10">
    <property type="entry name" value="Alanine racemase"/>
    <property type="match status" value="1"/>
</dbReference>
<dbReference type="InterPro" id="IPR009006">
    <property type="entry name" value="Ala_racemase/Decarboxylase_C"/>
</dbReference>
<accession>E6PKR1</accession>
<evidence type="ECO:0000313" key="3">
    <source>
        <dbReference type="EMBL" id="CBH95512.1"/>
    </source>
</evidence>
<evidence type="ECO:0000256" key="2">
    <source>
        <dbReference type="ARBA" id="ARBA00022898"/>
    </source>
</evidence>
<name>E6PKR1_9ZZZZ</name>
<dbReference type="GO" id="GO:0009089">
    <property type="term" value="P:lysine biosynthetic process via diaminopimelate"/>
    <property type="evidence" value="ECO:0007669"/>
    <property type="project" value="TreeGrafter"/>
</dbReference>
<gene>
    <name evidence="3" type="ORF">CARN2_1774</name>
</gene>
<dbReference type="GO" id="GO:0008836">
    <property type="term" value="F:diaminopimelate decarboxylase activity"/>
    <property type="evidence" value="ECO:0007669"/>
    <property type="project" value="TreeGrafter"/>
</dbReference>
<reference evidence="3" key="1">
    <citation type="submission" date="2009-10" db="EMBL/GenBank/DDBJ databases">
        <title>Diversity of trophic interactions inside an arsenic-rich microbial ecosystem.</title>
        <authorList>
            <person name="Bertin P.N."/>
            <person name="Heinrich-Salmeron A."/>
            <person name="Pelletier E."/>
            <person name="Goulhen-Chollet F."/>
            <person name="Arsene-Ploetze F."/>
            <person name="Gallien S."/>
            <person name="Calteau A."/>
            <person name="Vallenet D."/>
            <person name="Casiot C."/>
            <person name="Chane-Woon-Ming B."/>
            <person name="Giloteaux L."/>
            <person name="Barakat M."/>
            <person name="Bonnefoy V."/>
            <person name="Bruneel O."/>
            <person name="Chandler M."/>
            <person name="Cleiss J."/>
            <person name="Duran R."/>
            <person name="Elbaz-Poulichet F."/>
            <person name="Fonknechten N."/>
            <person name="Lauga B."/>
            <person name="Mornico D."/>
            <person name="Ortet P."/>
            <person name="Schaeffer C."/>
            <person name="Siguier P."/>
            <person name="Alexander Thil Smith A."/>
            <person name="Van Dorsselaer A."/>
            <person name="Weissenbach J."/>
            <person name="Medigue C."/>
            <person name="Le Paslier D."/>
        </authorList>
    </citation>
    <scope>NUCLEOTIDE SEQUENCE</scope>
</reference>
<comment type="caution">
    <text evidence="3">The sequence shown here is derived from an EMBL/GenBank/DDBJ whole genome shotgun (WGS) entry which is preliminary data.</text>
</comment>
<dbReference type="EMBL" id="CABM01000007">
    <property type="protein sequence ID" value="CBH95512.1"/>
    <property type="molecule type" value="Genomic_DNA"/>
</dbReference>
<dbReference type="PANTHER" id="PTHR43727">
    <property type="entry name" value="DIAMINOPIMELATE DECARBOXYLASE"/>
    <property type="match status" value="1"/>
</dbReference>
<dbReference type="SUPFAM" id="SSF51419">
    <property type="entry name" value="PLP-binding barrel"/>
    <property type="match status" value="1"/>
</dbReference>
<dbReference type="AlphaFoldDB" id="E6PKR1"/>
<proteinExistence type="predicted"/>
<dbReference type="SUPFAM" id="SSF50621">
    <property type="entry name" value="Alanine racemase C-terminal domain-like"/>
    <property type="match status" value="1"/>
</dbReference>
<dbReference type="Gene3D" id="2.40.37.10">
    <property type="entry name" value="Lyase, Ornithine Decarboxylase, Chain A, domain 1"/>
    <property type="match status" value="1"/>
</dbReference>
<organism evidence="3">
    <name type="scientific">mine drainage metagenome</name>
    <dbReference type="NCBI Taxonomy" id="410659"/>
    <lineage>
        <taxon>unclassified sequences</taxon>
        <taxon>metagenomes</taxon>
        <taxon>ecological metagenomes</taxon>
    </lineage>
</organism>
<evidence type="ECO:0000256" key="1">
    <source>
        <dbReference type="ARBA" id="ARBA00001933"/>
    </source>
</evidence>
<dbReference type="PANTHER" id="PTHR43727:SF2">
    <property type="entry name" value="GROUP IV DECARBOXYLASE"/>
    <property type="match status" value="1"/>
</dbReference>
<evidence type="ECO:0008006" key="4">
    <source>
        <dbReference type="Google" id="ProtNLM"/>
    </source>
</evidence>
<protein>
    <recommendedName>
        <fullName evidence="4">Diaminopimelate decarboxylase</fullName>
    </recommendedName>
</protein>
<keyword evidence="2" id="KW-0663">Pyridoxal phosphate</keyword>